<dbReference type="WBParaSite" id="PEQ_0000889501-mRNA-1">
    <property type="protein sequence ID" value="PEQ_0000889501-mRNA-1"/>
    <property type="gene ID" value="PEQ_0000889501"/>
</dbReference>
<keyword evidence="1" id="KW-1185">Reference proteome</keyword>
<evidence type="ECO:0000313" key="1">
    <source>
        <dbReference type="Proteomes" id="UP000887564"/>
    </source>
</evidence>
<evidence type="ECO:0000313" key="2">
    <source>
        <dbReference type="WBParaSite" id="PEQ_0000889501-mRNA-1"/>
    </source>
</evidence>
<name>A0A914RQW8_PAREQ</name>
<dbReference type="Proteomes" id="UP000887564">
    <property type="component" value="Unplaced"/>
</dbReference>
<organism evidence="1 2">
    <name type="scientific">Parascaris equorum</name>
    <name type="common">Equine roundworm</name>
    <dbReference type="NCBI Taxonomy" id="6256"/>
    <lineage>
        <taxon>Eukaryota</taxon>
        <taxon>Metazoa</taxon>
        <taxon>Ecdysozoa</taxon>
        <taxon>Nematoda</taxon>
        <taxon>Chromadorea</taxon>
        <taxon>Rhabditida</taxon>
        <taxon>Spirurina</taxon>
        <taxon>Ascaridomorpha</taxon>
        <taxon>Ascaridoidea</taxon>
        <taxon>Ascarididae</taxon>
        <taxon>Parascaris</taxon>
    </lineage>
</organism>
<dbReference type="AlphaFoldDB" id="A0A914RQW8"/>
<protein>
    <submittedName>
        <fullName evidence="2">Uncharacterized protein</fullName>
    </submittedName>
</protein>
<reference evidence="2" key="1">
    <citation type="submission" date="2022-11" db="UniProtKB">
        <authorList>
            <consortium name="WormBaseParasite"/>
        </authorList>
    </citation>
    <scope>IDENTIFICATION</scope>
</reference>
<sequence length="222" mass="25126">MPDGLCTAPLTKIEHGERLYIKDRGACTCQSGVFICDQPEDLPELGPDFIEGIYILVGYSLDEVAMLKENVPKGVLERSGFVSEDNFVAHDIGSRLQIALERLMPYEVQCRIMFLEEFKSEGNIIFQMEWFGVNPRLNETNKRWHTGQAEKVGFVCSPYVKRLADGISRNEAVRFQLVLSTIKQIRVLDRLDGLPDSAMLISSPSFQLLFLLLNLSIVRVIN</sequence>
<proteinExistence type="predicted"/>
<accession>A0A914RQW8</accession>